<dbReference type="AlphaFoldDB" id="A0AAD1XKR4"/>
<feature type="region of interest" description="Disordered" evidence="1">
    <location>
        <begin position="68"/>
        <end position="97"/>
    </location>
</feature>
<sequence>MSKEVLDFPTVNIPETRSSEEDDDSFDRKLEEMKADLEDLENDFSKKTLDDLVKKNYSVPAVRVTHSPTKDLDESLDKEGVAPGKIGESLKDKRKKSTLTVPGTDQFEVESFKSDNSILFGKEYLNNSQATIKSGVNSSVLSKDHYERLDPNGDCLTSRSAKDLDDISGFDLDKDTLDLIDPDEINDKGVSGGGLAFVDEEVKLQQEGVDQEWQKFLKDAQNEPGEEIKQAEVYDSEAQKKVYHRNLVTDNIIGLTEKKQDAIAPNFYAQTVNENQMISEKDIDHVNFNKNISEILNIEIVLLVLSRRMLHSNLTSDLEIVRWKKFLVKFLKKNGTNHEGLFGMSQIHFSMGMHEVALDYCKKAIDASKGKVHIYYSWRAIYYYFLYLNYKLHNIKSRRVPAFFLSCESSAVEALVHLPDSITLQYLILILSCDRQDLNKLHQSMANSNLKAPAGYASKIMKLNKYMGYISWAEIYLRDPNKKALGNNVLIDLMSEYPKYPLAFLRKWRRDYDTEQYLDSLEPMEELFLKEEEMYSIPELKIIVALLYAKSLVRTSQYVLACELIQNEFYKKTTHAVFLFYYGKYAMQSHLASLHWASIGVFKECLNSCVSHRSAKIYYYLGLAYQKTSQPLKALKYFGKSKSAFKKNKSKDESHSLCDYELEQMEKVEQKYSKLQSYEFVIKKKAKEIEYYLKKKKQRPKIGEKEKSSLVQRANAIYKHDPYNASLLKVLVCWDICQDKKATIAAFEEGIRKTPNNVNVFIEYWKFLKYLKKTDKMNEISEKMMKIVDEPTVPSDQWADAHDIRFKSLLSLGNSEDSIKKAVGALKRICFILPPLPLDGLWYIEEAESDENQEDETDDTGNNEIQEMIEKTQRLSKPQSPRRMTLTRTGTESSGIFLSYRDRKSHTPASREDILNKIRKKLKGSSSSSINSKDGGIKGLRRKNSLEEEKFSESSSSSNYEEYNNVLRVTFKSDFMYQIGKVCCKSGFMLDKALKYLNDFLLIINFYKQDMETKSYHKLRAHAIYYIGITYFQLGDKEYAEKFLREIQIEIIETEGRDSKKVKKIDSILSKYFSERFNPMTSCISGYF</sequence>
<feature type="compositionally biased region" description="Basic and acidic residues" evidence="1">
    <location>
        <begin position="68"/>
        <end position="80"/>
    </location>
</feature>
<accession>A0AAD1XKR4</accession>
<dbReference type="Proteomes" id="UP001295684">
    <property type="component" value="Unassembled WGS sequence"/>
</dbReference>
<keyword evidence="3" id="KW-1185">Reference proteome</keyword>
<dbReference type="SUPFAM" id="SSF48452">
    <property type="entry name" value="TPR-like"/>
    <property type="match status" value="1"/>
</dbReference>
<feature type="region of interest" description="Disordered" evidence="1">
    <location>
        <begin position="1"/>
        <end position="26"/>
    </location>
</feature>
<evidence type="ECO:0000313" key="3">
    <source>
        <dbReference type="Proteomes" id="UP001295684"/>
    </source>
</evidence>
<proteinExistence type="predicted"/>
<dbReference type="EMBL" id="CAMPGE010015840">
    <property type="protein sequence ID" value="CAI2374439.1"/>
    <property type="molecule type" value="Genomic_DNA"/>
</dbReference>
<organism evidence="2 3">
    <name type="scientific">Euplotes crassus</name>
    <dbReference type="NCBI Taxonomy" id="5936"/>
    <lineage>
        <taxon>Eukaryota</taxon>
        <taxon>Sar</taxon>
        <taxon>Alveolata</taxon>
        <taxon>Ciliophora</taxon>
        <taxon>Intramacronucleata</taxon>
        <taxon>Spirotrichea</taxon>
        <taxon>Hypotrichia</taxon>
        <taxon>Euplotida</taxon>
        <taxon>Euplotidae</taxon>
        <taxon>Moneuplotes</taxon>
    </lineage>
</organism>
<name>A0AAD1XKR4_EUPCR</name>
<evidence type="ECO:0000256" key="1">
    <source>
        <dbReference type="SAM" id="MobiDB-lite"/>
    </source>
</evidence>
<dbReference type="InterPro" id="IPR019734">
    <property type="entry name" value="TPR_rpt"/>
</dbReference>
<protein>
    <submittedName>
        <fullName evidence="2">Uncharacterized protein</fullName>
    </submittedName>
</protein>
<feature type="region of interest" description="Disordered" evidence="1">
    <location>
        <begin position="870"/>
        <end position="891"/>
    </location>
</feature>
<evidence type="ECO:0000313" key="2">
    <source>
        <dbReference type="EMBL" id="CAI2374439.1"/>
    </source>
</evidence>
<dbReference type="InterPro" id="IPR011990">
    <property type="entry name" value="TPR-like_helical_dom_sf"/>
</dbReference>
<reference evidence="2" key="1">
    <citation type="submission" date="2023-07" db="EMBL/GenBank/DDBJ databases">
        <authorList>
            <consortium name="AG Swart"/>
            <person name="Singh M."/>
            <person name="Singh A."/>
            <person name="Seah K."/>
            <person name="Emmerich C."/>
        </authorList>
    </citation>
    <scope>NUCLEOTIDE SEQUENCE</scope>
    <source>
        <strain evidence="2">DP1</strain>
    </source>
</reference>
<dbReference type="SMART" id="SM00028">
    <property type="entry name" value="TPR"/>
    <property type="match status" value="3"/>
</dbReference>
<comment type="caution">
    <text evidence="2">The sequence shown here is derived from an EMBL/GenBank/DDBJ whole genome shotgun (WGS) entry which is preliminary data.</text>
</comment>
<gene>
    <name evidence="2" type="ORF">ECRASSUSDP1_LOCUS15792</name>
</gene>
<dbReference type="Gene3D" id="1.25.40.10">
    <property type="entry name" value="Tetratricopeptide repeat domain"/>
    <property type="match status" value="1"/>
</dbReference>